<dbReference type="InterPro" id="IPR009318">
    <property type="entry name" value="Gustatory_rcpt"/>
</dbReference>
<evidence type="ECO:0000256" key="3">
    <source>
        <dbReference type="ARBA" id="ARBA00022475"/>
    </source>
</evidence>
<name>A0A5K8B194_MANSE</name>
<evidence type="ECO:0000256" key="2">
    <source>
        <dbReference type="ARBA" id="ARBA00005327"/>
    </source>
</evidence>
<dbReference type="GO" id="GO:0005886">
    <property type="term" value="C:plasma membrane"/>
    <property type="evidence" value="ECO:0007669"/>
    <property type="project" value="UniProtKB-SubCell"/>
</dbReference>
<dbReference type="PANTHER" id="PTHR21421:SF29">
    <property type="entry name" value="GUSTATORY RECEPTOR 5A FOR TREHALOSE-RELATED"/>
    <property type="match status" value="1"/>
</dbReference>
<sequence length="417" mass="49279">MSPEMAWSSNSVLREKRLLNGGFYKTIRLTLLTSRFAGVLPISGLTNHSSKLTRYTWKSFYSLIYVPRLLLQVLLFSYLLVDLIRGGISIQKLFVCKYMGTFIIESIITLRLCIKWRTMITEVEAIERKLPPVNKPRKAVFVANLTMFAIQLCWAVCHWLYLMFLAKMTLICYLQPDDADSYIKSYLLVNYSWLYDQIRFSYFSGLILQVFQAQASFISNFITILVAITSMYLRNRFQTFNRIFFQRQHKSRHSKPSWMELQMYYARLTRLACVVNDYIHPFVFTTFWSDLFFISFQTYYTLNKLTLDNFYFNKCFESHRFDKESVAFCVYYFIFSVLKLSLVWFLAAELHETSRKPLNALYTVSSKAYTVEMQRLMTQIYRNKICLSGLNLFDITRGTILTIMATILTYELVLLQI</sequence>
<dbReference type="OrthoDB" id="5800391at2759"/>
<keyword evidence="3" id="KW-1003">Cell membrane</keyword>
<feature type="transmembrane region" description="Helical" evidence="8">
    <location>
        <begin position="395"/>
        <end position="415"/>
    </location>
</feature>
<keyword evidence="4 8" id="KW-0812">Transmembrane</keyword>
<accession>A0A5K8B194</accession>
<evidence type="ECO:0000256" key="5">
    <source>
        <dbReference type="ARBA" id="ARBA00022989"/>
    </source>
</evidence>
<dbReference type="EMBL" id="LN885199">
    <property type="protein sequence ID" value="CUQ99348.1"/>
    <property type="molecule type" value="mRNA"/>
</dbReference>
<evidence type="ECO:0000256" key="8">
    <source>
        <dbReference type="SAM" id="Phobius"/>
    </source>
</evidence>
<keyword evidence="5 8" id="KW-1133">Transmembrane helix</keyword>
<dbReference type="GO" id="GO:0008527">
    <property type="term" value="F:taste receptor activity"/>
    <property type="evidence" value="ECO:0007669"/>
    <property type="project" value="InterPro"/>
</dbReference>
<dbReference type="GO" id="GO:0050916">
    <property type="term" value="P:sensory perception of sweet taste"/>
    <property type="evidence" value="ECO:0007669"/>
    <property type="project" value="UniProtKB-ARBA"/>
</dbReference>
<comment type="subcellular location">
    <subcellularLocation>
        <location evidence="1">Cell membrane</location>
        <topology evidence="1">Multi-pass membrane protein</topology>
    </subcellularLocation>
</comment>
<evidence type="ECO:0000256" key="1">
    <source>
        <dbReference type="ARBA" id="ARBA00004651"/>
    </source>
</evidence>
<feature type="transmembrane region" description="Helical" evidence="8">
    <location>
        <begin position="326"/>
        <end position="347"/>
    </location>
</feature>
<feature type="transmembrane region" description="Helical" evidence="8">
    <location>
        <begin position="139"/>
        <end position="161"/>
    </location>
</feature>
<gene>
    <name evidence="9" type="primary">GR8</name>
</gene>
<feature type="transmembrane region" description="Helical" evidence="8">
    <location>
        <begin position="211"/>
        <end position="233"/>
    </location>
</feature>
<dbReference type="Pfam" id="PF06151">
    <property type="entry name" value="Trehalose_recp"/>
    <property type="match status" value="1"/>
</dbReference>
<evidence type="ECO:0000256" key="4">
    <source>
        <dbReference type="ARBA" id="ARBA00022692"/>
    </source>
</evidence>
<keyword evidence="7 9" id="KW-0675">Receptor</keyword>
<proteinExistence type="evidence at transcript level"/>
<evidence type="ECO:0000313" key="9">
    <source>
        <dbReference type="EMBL" id="CUQ99348.1"/>
    </source>
</evidence>
<dbReference type="AlphaFoldDB" id="A0A5K8B194"/>
<keyword evidence="6 8" id="KW-0472">Membrane</keyword>
<comment type="similarity">
    <text evidence="2">Belongs to the insect chemoreceptor superfamily. Gustatory receptor (GR) family. Gr5a subfamily.</text>
</comment>
<evidence type="ECO:0000256" key="6">
    <source>
        <dbReference type="ARBA" id="ARBA00023136"/>
    </source>
</evidence>
<reference evidence="9" key="1">
    <citation type="journal article" date="2015" name="Insect Biochem. Mol. Biol.">
        <title>A reference gene set for chemosensory receptor genes of Manduca sexta.</title>
        <authorList>
            <person name="Koenig C."/>
            <person name="Hirsh A."/>
            <person name="Bucks S."/>
            <person name="Klinner C."/>
            <person name="Vogel H."/>
            <person name="Shukla A."/>
            <person name="Mansfield J.H."/>
            <person name="Morton B."/>
            <person name="Hansson B.S."/>
            <person name="Grosse-Wilde E."/>
        </authorList>
    </citation>
    <scope>NUCLEOTIDE SEQUENCE</scope>
</reference>
<protein>
    <submittedName>
        <fullName evidence="9">Gustatory receptor 8</fullName>
    </submittedName>
</protein>
<organism evidence="9">
    <name type="scientific">Manduca sexta</name>
    <name type="common">Tobacco hawkmoth</name>
    <name type="synonym">Tobacco hornworm</name>
    <dbReference type="NCBI Taxonomy" id="7130"/>
    <lineage>
        <taxon>Eukaryota</taxon>
        <taxon>Metazoa</taxon>
        <taxon>Ecdysozoa</taxon>
        <taxon>Arthropoda</taxon>
        <taxon>Hexapoda</taxon>
        <taxon>Insecta</taxon>
        <taxon>Pterygota</taxon>
        <taxon>Neoptera</taxon>
        <taxon>Endopterygota</taxon>
        <taxon>Lepidoptera</taxon>
        <taxon>Glossata</taxon>
        <taxon>Ditrysia</taxon>
        <taxon>Bombycoidea</taxon>
        <taxon>Sphingidae</taxon>
        <taxon>Sphinginae</taxon>
        <taxon>Sphingini</taxon>
        <taxon>Manduca</taxon>
    </lineage>
</organism>
<feature type="transmembrane region" description="Helical" evidence="8">
    <location>
        <begin position="60"/>
        <end position="81"/>
    </location>
</feature>
<dbReference type="PANTHER" id="PTHR21421">
    <property type="entry name" value="GUSTATORY RECEPTOR"/>
    <property type="match status" value="1"/>
</dbReference>
<evidence type="ECO:0000256" key="7">
    <source>
        <dbReference type="ARBA" id="ARBA00023170"/>
    </source>
</evidence>